<accession>A0A7X3FUR7</accession>
<organism evidence="1 2">
    <name type="scientific">Devosia marina</name>
    <dbReference type="NCBI Taxonomy" id="2683198"/>
    <lineage>
        <taxon>Bacteria</taxon>
        <taxon>Pseudomonadati</taxon>
        <taxon>Pseudomonadota</taxon>
        <taxon>Alphaproteobacteria</taxon>
        <taxon>Hyphomicrobiales</taxon>
        <taxon>Devosiaceae</taxon>
        <taxon>Devosia</taxon>
    </lineage>
</organism>
<protein>
    <recommendedName>
        <fullName evidence="3">ABM domain-containing protein</fullName>
    </recommendedName>
</protein>
<dbReference type="RefSeq" id="WP_179953008.1">
    <property type="nucleotide sequence ID" value="NZ_WQRF01000013.1"/>
</dbReference>
<dbReference type="AlphaFoldDB" id="A0A7X3FUR7"/>
<evidence type="ECO:0008006" key="3">
    <source>
        <dbReference type="Google" id="ProtNLM"/>
    </source>
</evidence>
<dbReference type="SUPFAM" id="SSF54909">
    <property type="entry name" value="Dimeric alpha+beta barrel"/>
    <property type="match status" value="1"/>
</dbReference>
<proteinExistence type="predicted"/>
<dbReference type="EMBL" id="WQRF01000013">
    <property type="protein sequence ID" value="MVT01012.1"/>
    <property type="molecule type" value="Genomic_DNA"/>
</dbReference>
<name>A0A7X3FUR7_9HYPH</name>
<comment type="caution">
    <text evidence="1">The sequence shown here is derived from an EMBL/GenBank/DDBJ whole genome shotgun (WGS) entry which is preliminary data.</text>
</comment>
<dbReference type="Gene3D" id="3.30.70.100">
    <property type="match status" value="1"/>
</dbReference>
<sequence length="109" mass="12061">MEQTMNRIVEMAPIKLAAGKSEQDLLNASNTFQQDFLAAQPGFLRRELVKAPDGNYLDIVHWRSETDAQAIMTKIEDSPTCALFFSVMDMGDGDGTSGVEHFSSLAVYQ</sequence>
<dbReference type="Proteomes" id="UP000438106">
    <property type="component" value="Unassembled WGS sequence"/>
</dbReference>
<evidence type="ECO:0000313" key="2">
    <source>
        <dbReference type="Proteomes" id="UP000438106"/>
    </source>
</evidence>
<reference evidence="1 2" key="1">
    <citation type="submission" date="2019-12" db="EMBL/GenBank/DDBJ databases">
        <title>Devosia maris sp. nov., isolated from the deep seawater.</title>
        <authorList>
            <person name="Liu Y."/>
        </authorList>
    </citation>
    <scope>NUCLEOTIDE SEQUENCE [LARGE SCALE GENOMIC DNA]</scope>
    <source>
        <strain evidence="1 2">L53-10-65</strain>
    </source>
</reference>
<dbReference type="InterPro" id="IPR011008">
    <property type="entry name" value="Dimeric_a/b-barrel"/>
</dbReference>
<evidence type="ECO:0000313" key="1">
    <source>
        <dbReference type="EMBL" id="MVT01012.1"/>
    </source>
</evidence>
<gene>
    <name evidence="1" type="ORF">GO014_18495</name>
</gene>
<keyword evidence="2" id="KW-1185">Reference proteome</keyword>